<dbReference type="Proteomes" id="UP001159641">
    <property type="component" value="Unassembled WGS sequence"/>
</dbReference>
<evidence type="ECO:0000256" key="1">
    <source>
        <dbReference type="SAM" id="MobiDB-lite"/>
    </source>
</evidence>
<comment type="caution">
    <text evidence="2">The sequence shown here is derived from an EMBL/GenBank/DDBJ whole genome shotgun (WGS) entry which is preliminary data.</text>
</comment>
<gene>
    <name evidence="2" type="ORF">J1605_009616</name>
</gene>
<feature type="compositionally biased region" description="Low complexity" evidence="1">
    <location>
        <begin position="497"/>
        <end position="506"/>
    </location>
</feature>
<feature type="region of interest" description="Disordered" evidence="1">
    <location>
        <begin position="108"/>
        <end position="138"/>
    </location>
</feature>
<feature type="compositionally biased region" description="Polar residues" evidence="1">
    <location>
        <begin position="121"/>
        <end position="138"/>
    </location>
</feature>
<sequence length="784" mass="83894">MEQAATPGGLGLPCSPRQALALYQHLFRCPAGLGQLWAALQQVGDGRTCPSGLELPTVLLQMERSRRAQEQLLWDLELLTGAGLGLSWPPWAQFCGLRDQAWCAWSQRSKPRGRTDGGSERLTSGNSRLCPSPQAEDSLSQDCQLLEGGLAKDPSSALDLSEARFDADPRWESPSMPAEGPTSGCSQELNLTTSSSFGEPGSSEFKELAQREDGELAGPMPQRPHQPPSRSLQEKKLAQGAPGPSGLPSQGLPEPQDPLEGLGWSLGQERAELKKLLRTEIPQSQREEAPQDQRGKALQGEDKEVPQSKREKTNEGQSGEAPQALREEVSEGQRWETFEGQRPSKVSEGQRCENKEAPRGQSGSRLKCRRKEALPEQSEDSPQGPEVKMLQSKERRGRVSQAWEVARGEAPTPPRKEGGSLGIPGGFCRSLGEQTPQPGGREGPDPRGRTTQLRQVKAGGPRGESAAAVREQGPAREGAPAPLTSPGPPARPPLPRPGAVLLAALRTGGSGQRERPAALPGHPGLLSDPHSLQGPGGSPGPAEQELGSSIGLPGALGGQRGGAEAPRASKTAWPESPSRDRQSAGVSAAQQETALQRLLELHSEARRRRQQDREQQRLRVLERLRIARNRHCRVHPLGPPPSPAQLPPQARPLGEGGGAAKTLPGRWAGRDLCPFDLRAPRTCDDPSGAGGAGLPGCCPLLAASSPGAGRRGAQPSAPPQEDAAEQRRALREQLKQIQRERTGRLRALGARNTQNFQQLLWPPGSEEPAPGERRSLFPAPSGHC</sequence>
<evidence type="ECO:0000313" key="3">
    <source>
        <dbReference type="Proteomes" id="UP001159641"/>
    </source>
</evidence>
<proteinExistence type="predicted"/>
<feature type="compositionally biased region" description="Basic and acidic residues" evidence="1">
    <location>
        <begin position="325"/>
        <end position="339"/>
    </location>
</feature>
<feature type="compositionally biased region" description="Polar residues" evidence="1">
    <location>
        <begin position="584"/>
        <end position="594"/>
    </location>
</feature>
<dbReference type="EMBL" id="JAIQCJ010002089">
    <property type="protein sequence ID" value="KAJ8783008.1"/>
    <property type="molecule type" value="Genomic_DNA"/>
</dbReference>
<dbReference type="AlphaFoldDB" id="A0AB34GUL0"/>
<feature type="compositionally biased region" description="Low complexity" evidence="1">
    <location>
        <begin position="238"/>
        <end position="253"/>
    </location>
</feature>
<reference evidence="2 3" key="1">
    <citation type="submission" date="2022-11" db="EMBL/GenBank/DDBJ databases">
        <title>Whole genome sequence of Eschrichtius robustus ER-17-0199.</title>
        <authorList>
            <person name="Bruniche-Olsen A."/>
            <person name="Black A.N."/>
            <person name="Fields C.J."/>
            <person name="Walden K."/>
            <person name="Dewoody J.A."/>
        </authorList>
    </citation>
    <scope>NUCLEOTIDE SEQUENCE [LARGE SCALE GENOMIC DNA]</scope>
    <source>
        <strain evidence="2">ER-17-0199</strain>
        <tissue evidence="2">Blubber</tissue>
    </source>
</reference>
<feature type="region of interest" description="Disordered" evidence="1">
    <location>
        <begin position="702"/>
        <end position="784"/>
    </location>
</feature>
<feature type="compositionally biased region" description="Basic and acidic residues" evidence="1">
    <location>
        <begin position="348"/>
        <end position="358"/>
    </location>
</feature>
<feature type="compositionally biased region" description="Pro residues" evidence="1">
    <location>
        <begin position="483"/>
        <end position="496"/>
    </location>
</feature>
<feature type="region of interest" description="Disordered" evidence="1">
    <location>
        <begin position="168"/>
        <end position="617"/>
    </location>
</feature>
<feature type="compositionally biased region" description="Basic and acidic residues" evidence="1">
    <location>
        <begin position="285"/>
        <end position="314"/>
    </location>
</feature>
<feature type="compositionally biased region" description="Low complexity" evidence="1">
    <location>
        <begin position="702"/>
        <end position="713"/>
    </location>
</feature>
<accession>A0AB34GUL0</accession>
<evidence type="ECO:0000313" key="2">
    <source>
        <dbReference type="EMBL" id="KAJ8783008.1"/>
    </source>
</evidence>
<feature type="compositionally biased region" description="Basic and acidic residues" evidence="1">
    <location>
        <begin position="724"/>
        <end position="743"/>
    </location>
</feature>
<organism evidence="2 3">
    <name type="scientific">Eschrichtius robustus</name>
    <name type="common">California gray whale</name>
    <name type="synonym">Eschrichtius gibbosus</name>
    <dbReference type="NCBI Taxonomy" id="9764"/>
    <lineage>
        <taxon>Eukaryota</taxon>
        <taxon>Metazoa</taxon>
        <taxon>Chordata</taxon>
        <taxon>Craniata</taxon>
        <taxon>Vertebrata</taxon>
        <taxon>Euteleostomi</taxon>
        <taxon>Mammalia</taxon>
        <taxon>Eutheria</taxon>
        <taxon>Laurasiatheria</taxon>
        <taxon>Artiodactyla</taxon>
        <taxon>Whippomorpha</taxon>
        <taxon>Cetacea</taxon>
        <taxon>Mysticeti</taxon>
        <taxon>Eschrichtiidae</taxon>
        <taxon>Eschrichtius</taxon>
    </lineage>
</organism>
<feature type="compositionally biased region" description="Basic and acidic residues" evidence="1">
    <location>
        <begin position="204"/>
        <end position="214"/>
    </location>
</feature>
<feature type="compositionally biased region" description="Low complexity" evidence="1">
    <location>
        <begin position="192"/>
        <end position="203"/>
    </location>
</feature>
<name>A0AB34GUL0_ESCRO</name>
<protein>
    <submittedName>
        <fullName evidence="2">Uncharacterized protein</fullName>
    </submittedName>
</protein>
<feature type="compositionally biased region" description="Basic and acidic residues" evidence="1">
    <location>
        <begin position="269"/>
        <end position="278"/>
    </location>
</feature>
<keyword evidence="3" id="KW-1185">Reference proteome</keyword>